<dbReference type="OrthoDB" id="277063at2"/>
<dbReference type="Gene3D" id="3.90.1150.30">
    <property type="match status" value="1"/>
</dbReference>
<reference evidence="2" key="1">
    <citation type="submission" date="2016-10" db="EMBL/GenBank/DDBJ databases">
        <authorList>
            <person name="Varghese N."/>
            <person name="Submissions S."/>
        </authorList>
    </citation>
    <scope>NUCLEOTIDE SEQUENCE [LARGE SCALE GENOMIC DNA]</scope>
    <source>
        <strain evidence="2">CGMCC 1.6854</strain>
    </source>
</reference>
<protein>
    <submittedName>
        <fullName evidence="1">Predicted DNA-binding protein, MmcQ/YjbR family</fullName>
    </submittedName>
</protein>
<organism evidence="1 2">
    <name type="scientific">Fictibacillus solisalsi</name>
    <dbReference type="NCBI Taxonomy" id="459525"/>
    <lineage>
        <taxon>Bacteria</taxon>
        <taxon>Bacillati</taxon>
        <taxon>Bacillota</taxon>
        <taxon>Bacilli</taxon>
        <taxon>Bacillales</taxon>
        <taxon>Fictibacillaceae</taxon>
        <taxon>Fictibacillus</taxon>
    </lineage>
</organism>
<gene>
    <name evidence="1" type="ORF">SAMN04488137_3189</name>
</gene>
<dbReference type="InterPro" id="IPR038056">
    <property type="entry name" value="YjbR-like_sf"/>
</dbReference>
<dbReference type="Pfam" id="PF04237">
    <property type="entry name" value="YjbR"/>
    <property type="match status" value="1"/>
</dbReference>
<dbReference type="EMBL" id="FNHW01000001">
    <property type="protein sequence ID" value="SDN03690.1"/>
    <property type="molecule type" value="Genomic_DNA"/>
</dbReference>
<keyword evidence="2" id="KW-1185">Reference proteome</keyword>
<dbReference type="SUPFAM" id="SSF142906">
    <property type="entry name" value="YjbR-like"/>
    <property type="match status" value="1"/>
</dbReference>
<evidence type="ECO:0000313" key="1">
    <source>
        <dbReference type="EMBL" id="SDN03690.1"/>
    </source>
</evidence>
<dbReference type="InterPro" id="IPR058532">
    <property type="entry name" value="YjbR/MT2646/Rv2570-like"/>
</dbReference>
<name>A0A1G9Y3V5_9BACL</name>
<dbReference type="RefSeq" id="WP_090235888.1">
    <property type="nucleotide sequence ID" value="NZ_FNHW01000001.1"/>
</dbReference>
<dbReference type="STRING" id="459525.SAMN04488137_3189"/>
<keyword evidence="1" id="KW-0238">DNA-binding</keyword>
<dbReference type="AlphaFoldDB" id="A0A1G9Y3V5"/>
<evidence type="ECO:0000313" key="2">
    <source>
        <dbReference type="Proteomes" id="UP000199544"/>
    </source>
</evidence>
<dbReference type="GO" id="GO:0003677">
    <property type="term" value="F:DNA binding"/>
    <property type="evidence" value="ECO:0007669"/>
    <property type="project" value="UniProtKB-KW"/>
</dbReference>
<accession>A0A1G9Y3V5</accession>
<proteinExistence type="predicted"/>
<dbReference type="Proteomes" id="UP000199544">
    <property type="component" value="Unassembled WGS sequence"/>
</dbReference>
<sequence length="127" mass="14787">MSVHKKVQSESGLRMLENVRGICTLFPETVEHMDGFGHTSFRVKDKPFIIMGENEHGTSMAIKTLPETQEILLQEERFFRPAYIGHHGWTSVYNSEEINWEEIRGLIHEAYCRTAPKRLIKMMQEGH</sequence>